<keyword evidence="3" id="KW-1185">Reference proteome</keyword>
<keyword evidence="1" id="KW-0812">Transmembrane</keyword>
<keyword evidence="1" id="KW-0472">Membrane</keyword>
<dbReference type="RefSeq" id="WP_311427112.1">
    <property type="nucleotide sequence ID" value="NZ_JAVRIA010000003.1"/>
</dbReference>
<evidence type="ECO:0000256" key="1">
    <source>
        <dbReference type="SAM" id="Phobius"/>
    </source>
</evidence>
<proteinExistence type="predicted"/>
<comment type="caution">
    <text evidence="2">The sequence shown here is derived from an EMBL/GenBank/DDBJ whole genome shotgun (WGS) entry which is preliminary data.</text>
</comment>
<gene>
    <name evidence="2" type="ORF">RM697_06760</name>
</gene>
<feature type="transmembrane region" description="Helical" evidence="1">
    <location>
        <begin position="21"/>
        <end position="42"/>
    </location>
</feature>
<reference evidence="2 3" key="1">
    <citation type="submission" date="2023-09" db="EMBL/GenBank/DDBJ databases">
        <authorList>
            <person name="Rey-Velasco X."/>
        </authorList>
    </citation>
    <scope>NUCLEOTIDE SEQUENCE [LARGE SCALE GENOMIC DNA]</scope>
    <source>
        <strain evidence="2 3">W332</strain>
    </source>
</reference>
<sequence>MIKFFRKIRYDLMEKNKTGKYFKYAIGEIVLVVIGILIALQINTWNENRKNHKYEREVLLLINQNLKNDSIALSNELYNSNESNVLTGKLLEQLSLGNHSDSLNNWLGKIISFERFKSQSSAFEMLKSKGIDVISDNELQLALITYYDQSVHAVYVALNDVEESFKKDWEPLLKEDFLDFKWREYAVPIDSKAFFERQSTLSFLKLYRENRASSAPFIKAALDKISEIKRLSKKYIND</sequence>
<keyword evidence="1" id="KW-1133">Transmembrane helix</keyword>
<protein>
    <submittedName>
        <fullName evidence="2">DUF6090 family protein</fullName>
    </submittedName>
</protein>
<name>A0ABU2YJI5_9FLAO</name>
<accession>A0ABU2YJI5</accession>
<dbReference type="Proteomes" id="UP001259492">
    <property type="component" value="Unassembled WGS sequence"/>
</dbReference>
<evidence type="ECO:0000313" key="2">
    <source>
        <dbReference type="EMBL" id="MDT0558338.1"/>
    </source>
</evidence>
<dbReference type="Pfam" id="PF19578">
    <property type="entry name" value="DUF6090"/>
    <property type="match status" value="1"/>
</dbReference>
<evidence type="ECO:0000313" key="3">
    <source>
        <dbReference type="Proteomes" id="UP001259492"/>
    </source>
</evidence>
<dbReference type="InterPro" id="IPR045749">
    <property type="entry name" value="DUF6090"/>
</dbReference>
<dbReference type="EMBL" id="JAVRIA010000003">
    <property type="protein sequence ID" value="MDT0558338.1"/>
    <property type="molecule type" value="Genomic_DNA"/>
</dbReference>
<organism evidence="2 3">
    <name type="scientific">Microcosmobacter mediterraneus</name>
    <dbReference type="NCBI Taxonomy" id="3075607"/>
    <lineage>
        <taxon>Bacteria</taxon>
        <taxon>Pseudomonadati</taxon>
        <taxon>Bacteroidota</taxon>
        <taxon>Flavobacteriia</taxon>
        <taxon>Flavobacteriales</taxon>
        <taxon>Flavobacteriaceae</taxon>
        <taxon>Microcosmobacter</taxon>
    </lineage>
</organism>